<evidence type="ECO:0000313" key="2">
    <source>
        <dbReference type="Proteomes" id="UP000069705"/>
    </source>
</evidence>
<sequence length="120" mass="13003">MRAMLSAVNFEALDELGLSSIVGSRATKAAADLESHFLGTVTFSPTGSSSTRSHPRHRNAKANNLALRAEPVRDPHTHPGAWWAIWAYSANRSRRDQKPLAAQEARARAVVDGEKKANSA</sequence>
<proteinExistence type="predicted"/>
<comment type="caution">
    <text evidence="1">The sequence shown here is derived from an EMBL/GenBank/DDBJ whole genome shotgun (WGS) entry which is preliminary data.</text>
</comment>
<dbReference type="Proteomes" id="UP000069705">
    <property type="component" value="Unassembled WGS sequence"/>
</dbReference>
<dbReference type="AlphaFoldDB" id="A0A117IE18"/>
<reference evidence="1 2" key="1">
    <citation type="journal article" date="2016" name="Genome Announc.">
        <title>Draft Genome Sequences of Five Rapidly Growing Mycobacterium Species, M. thermoresistibile, M. fortuitum subsp. acetamidolyticum, M. canariasense, M. brisbanense, and M. novocastrense.</title>
        <authorList>
            <person name="Katahira K."/>
            <person name="Ogura Y."/>
            <person name="Gotoh Y."/>
            <person name="Hayashi T."/>
        </authorList>
    </citation>
    <scope>NUCLEOTIDE SEQUENCE [LARGE SCALE GENOMIC DNA]</scope>
    <source>
        <strain evidence="1 2">JCM6368</strain>
    </source>
</reference>
<gene>
    <name evidence="1" type="ORF">RMCFA_2098</name>
</gene>
<organism evidence="1 2">
    <name type="scientific">Mycolicibacterium fortuitum subsp. acetamidolyticum</name>
    <dbReference type="NCBI Taxonomy" id="144550"/>
    <lineage>
        <taxon>Bacteria</taxon>
        <taxon>Bacillati</taxon>
        <taxon>Actinomycetota</taxon>
        <taxon>Actinomycetes</taxon>
        <taxon>Mycobacteriales</taxon>
        <taxon>Mycobacteriaceae</taxon>
        <taxon>Mycolicibacterium</taxon>
    </lineage>
</organism>
<name>A0A117IE18_MYCFO</name>
<reference evidence="2" key="2">
    <citation type="submission" date="2016-02" db="EMBL/GenBank/DDBJ databases">
        <title>Draft genome sequence of five rapidly growing Mycobacterium species.</title>
        <authorList>
            <person name="Katahira K."/>
            <person name="Gotou Y."/>
            <person name="Iida K."/>
            <person name="Ogura Y."/>
            <person name="Hayashi T."/>
        </authorList>
    </citation>
    <scope>NUCLEOTIDE SEQUENCE [LARGE SCALE GENOMIC DNA]</scope>
    <source>
        <strain evidence="2">JCM6368</strain>
    </source>
</reference>
<protein>
    <submittedName>
        <fullName evidence="1">Transposase DDE domain protein</fullName>
    </submittedName>
</protein>
<dbReference type="EMBL" id="BCSZ01000020">
    <property type="protein sequence ID" value="GAT01986.1"/>
    <property type="molecule type" value="Genomic_DNA"/>
</dbReference>
<accession>A0A117IE18</accession>
<evidence type="ECO:0000313" key="1">
    <source>
        <dbReference type="EMBL" id="GAT01986.1"/>
    </source>
</evidence>